<dbReference type="InterPro" id="IPR040151">
    <property type="entry name" value="Gfd2/YDR514C-like"/>
</dbReference>
<evidence type="ECO:0000313" key="4">
    <source>
        <dbReference type="Proteomes" id="UP001396898"/>
    </source>
</evidence>
<comment type="caution">
    <text evidence="3">The sequence shown here is derived from an EMBL/GenBank/DDBJ whole genome shotgun (WGS) entry which is preliminary data.</text>
</comment>
<evidence type="ECO:0000256" key="1">
    <source>
        <dbReference type="SAM" id="MobiDB-lite"/>
    </source>
</evidence>
<proteinExistence type="predicted"/>
<organism evidence="3 4">
    <name type="scientific">Apiospora marii</name>
    <dbReference type="NCBI Taxonomy" id="335849"/>
    <lineage>
        <taxon>Eukaryota</taxon>
        <taxon>Fungi</taxon>
        <taxon>Dikarya</taxon>
        <taxon>Ascomycota</taxon>
        <taxon>Pezizomycotina</taxon>
        <taxon>Sordariomycetes</taxon>
        <taxon>Xylariomycetidae</taxon>
        <taxon>Amphisphaeriales</taxon>
        <taxon>Apiosporaceae</taxon>
        <taxon>Apiospora</taxon>
    </lineage>
</organism>
<dbReference type="InterPro" id="IPR036397">
    <property type="entry name" value="RNaseH_sf"/>
</dbReference>
<evidence type="ECO:0000313" key="3">
    <source>
        <dbReference type="EMBL" id="KAK8040434.1"/>
    </source>
</evidence>
<reference evidence="3 4" key="1">
    <citation type="submission" date="2023-01" db="EMBL/GenBank/DDBJ databases">
        <title>Analysis of 21 Apiospora genomes using comparative genomics revels a genus with tremendous synthesis potential of carbohydrate active enzymes and secondary metabolites.</title>
        <authorList>
            <person name="Sorensen T."/>
        </authorList>
    </citation>
    <scope>NUCLEOTIDE SEQUENCE [LARGE SCALE GENOMIC DNA]</scope>
    <source>
        <strain evidence="3 4">CBS 20057</strain>
    </source>
</reference>
<keyword evidence="4" id="KW-1185">Reference proteome</keyword>
<dbReference type="EMBL" id="JAQQWI010000001">
    <property type="protein sequence ID" value="KAK8040434.1"/>
    <property type="molecule type" value="Genomic_DNA"/>
</dbReference>
<feature type="region of interest" description="Disordered" evidence="1">
    <location>
        <begin position="246"/>
        <end position="266"/>
    </location>
</feature>
<dbReference type="SUPFAM" id="SSF53098">
    <property type="entry name" value="Ribonuclease H-like"/>
    <property type="match status" value="1"/>
</dbReference>
<dbReference type="PANTHER" id="PTHR28083">
    <property type="entry name" value="GOOD FOR FULL DBP5 ACTIVITY PROTEIN 2"/>
    <property type="match status" value="1"/>
</dbReference>
<feature type="domain" description="Gfd2/YDR514C-like C-terminal" evidence="2">
    <location>
        <begin position="95"/>
        <end position="208"/>
    </location>
</feature>
<gene>
    <name evidence="3" type="ORF">PG991_000222</name>
</gene>
<dbReference type="Gene3D" id="3.30.420.10">
    <property type="entry name" value="Ribonuclease H-like superfamily/Ribonuclease H"/>
    <property type="match status" value="1"/>
</dbReference>
<dbReference type="InterPro" id="IPR012337">
    <property type="entry name" value="RNaseH-like_sf"/>
</dbReference>
<dbReference type="Pfam" id="PF21762">
    <property type="entry name" value="DEDDh_C"/>
    <property type="match status" value="1"/>
</dbReference>
<accession>A0ABR1T1J1</accession>
<protein>
    <recommendedName>
        <fullName evidence="2">Gfd2/YDR514C-like C-terminal domain-containing protein</fullName>
    </recommendedName>
</protein>
<dbReference type="InterPro" id="IPR048519">
    <property type="entry name" value="Gfd2/YDR514C-like_C"/>
</dbReference>
<evidence type="ECO:0000259" key="2">
    <source>
        <dbReference type="Pfam" id="PF21762"/>
    </source>
</evidence>
<name>A0ABR1T1J1_9PEZI</name>
<dbReference type="Proteomes" id="UP001396898">
    <property type="component" value="Unassembled WGS sequence"/>
</dbReference>
<sequence>MDVEDREKQNRPSVSRNGLQTLCEALGLDGQLSGSAARSDSVLVAIDFENTGNIRDGFLSSTDSQVGLAVLDARDLGRDIKPGRVIATRNFVTGSPSYIKRASARFSFGKSIAIKTAAMLKRIKSVIPRDRHVILVGHSVRNELEMLRILGYDFVSSSMTVIDTVRVANEVFGFWGGSLGELLVRLGCPFSHLHSGGNDASFTLRASLLLACKKCEGIIDQATVNTLEQIAIGSIPYRLDPEVKAARKKEKKQAKRRRSVEEQDQIRAERAARRAELGQSQLF</sequence>
<feature type="compositionally biased region" description="Basic residues" evidence="1">
    <location>
        <begin position="246"/>
        <end position="258"/>
    </location>
</feature>
<dbReference type="PANTHER" id="PTHR28083:SF1">
    <property type="entry name" value="GOOD FOR FULL DBP5 ACTIVITY PROTEIN 2"/>
    <property type="match status" value="1"/>
</dbReference>